<sequence>MSTNLPLQLPMWAPASATVISCITSVTTALERFRKLPAVVAEHVAKRGLGLPDSGKNTSEMDPFADVATGNLRAAGKQELVLEAQLQNTFVFTSRFLAGLLTHSTAAPASMGAISATGATQLPNMMNHQLGDAVLSAMVDLIYGTHDWNPRYQVKVAQRRLFLGHADDAQDVISLAISYAGALADIATIQVAGEALSRMNQLVVKADAQAGTHHPRLNLVAIARVSALAQGQMATSVYQLGADLGDTSNQAALMAFHAKMHDFTVAAGLGGDDFAMPPPPPKHEQFSIPVASELVVTRHELPSGDTQQQQQQQDEDEAHVSTVGSMNTILWVIAMGIPAAALGFCALEAYRSNTSGGFWRRNRILTGLGSTGALARRRDAYAEMRDELTEVEMSPSLMSHVAEDLETSLQVAEQGVVTPDKRKK</sequence>
<evidence type="ECO:0000256" key="2">
    <source>
        <dbReference type="SAM" id="Phobius"/>
    </source>
</evidence>
<evidence type="ECO:0000313" key="4">
    <source>
        <dbReference type="Proteomes" id="UP001190700"/>
    </source>
</evidence>
<feature type="region of interest" description="Disordered" evidence="1">
    <location>
        <begin position="301"/>
        <end position="320"/>
    </location>
</feature>
<keyword evidence="2" id="KW-1133">Transmembrane helix</keyword>
<comment type="caution">
    <text evidence="3">The sequence shown here is derived from an EMBL/GenBank/DDBJ whole genome shotgun (WGS) entry which is preliminary data.</text>
</comment>
<dbReference type="Proteomes" id="UP001190700">
    <property type="component" value="Unassembled WGS sequence"/>
</dbReference>
<keyword evidence="4" id="KW-1185">Reference proteome</keyword>
<keyword evidence="2" id="KW-0812">Transmembrane</keyword>
<reference evidence="3 4" key="1">
    <citation type="journal article" date="2015" name="Genome Biol. Evol.">
        <title>Comparative Genomics of a Bacterivorous Green Alga Reveals Evolutionary Causalities and Consequences of Phago-Mixotrophic Mode of Nutrition.</title>
        <authorList>
            <person name="Burns J.A."/>
            <person name="Paasch A."/>
            <person name="Narechania A."/>
            <person name="Kim E."/>
        </authorList>
    </citation>
    <scope>NUCLEOTIDE SEQUENCE [LARGE SCALE GENOMIC DNA]</scope>
    <source>
        <strain evidence="3 4">PLY_AMNH</strain>
    </source>
</reference>
<dbReference type="EMBL" id="LGRX02012675">
    <property type="protein sequence ID" value="KAK3266997.1"/>
    <property type="molecule type" value="Genomic_DNA"/>
</dbReference>
<gene>
    <name evidence="3" type="ORF">CYMTET_24416</name>
</gene>
<keyword evidence="2" id="KW-0472">Membrane</keyword>
<dbReference type="AlphaFoldDB" id="A0AAE0FWF3"/>
<proteinExistence type="predicted"/>
<evidence type="ECO:0000256" key="1">
    <source>
        <dbReference type="SAM" id="MobiDB-lite"/>
    </source>
</evidence>
<organism evidence="3 4">
    <name type="scientific">Cymbomonas tetramitiformis</name>
    <dbReference type="NCBI Taxonomy" id="36881"/>
    <lineage>
        <taxon>Eukaryota</taxon>
        <taxon>Viridiplantae</taxon>
        <taxon>Chlorophyta</taxon>
        <taxon>Pyramimonadophyceae</taxon>
        <taxon>Pyramimonadales</taxon>
        <taxon>Pyramimonadaceae</taxon>
        <taxon>Cymbomonas</taxon>
    </lineage>
</organism>
<accession>A0AAE0FWF3</accession>
<name>A0AAE0FWF3_9CHLO</name>
<protein>
    <submittedName>
        <fullName evidence="3">Uncharacterized protein</fullName>
    </submittedName>
</protein>
<evidence type="ECO:0000313" key="3">
    <source>
        <dbReference type="EMBL" id="KAK3266997.1"/>
    </source>
</evidence>
<feature type="transmembrane region" description="Helical" evidence="2">
    <location>
        <begin position="329"/>
        <end position="350"/>
    </location>
</feature>